<accession>A0A0D2BUU1</accession>
<proteinExistence type="predicted"/>
<evidence type="ECO:0000256" key="1">
    <source>
        <dbReference type="SAM" id="Coils"/>
    </source>
</evidence>
<protein>
    <submittedName>
        <fullName evidence="2">Uncharacterized protein</fullName>
    </submittedName>
</protein>
<dbReference type="HOGENOM" id="CLU_2638088_0_0_1"/>
<dbReference type="RefSeq" id="XP_016261443.1">
    <property type="nucleotide sequence ID" value="XM_016407963.1"/>
</dbReference>
<keyword evidence="1" id="KW-0175">Coiled coil</keyword>
<feature type="coiled-coil region" evidence="1">
    <location>
        <begin position="31"/>
        <end position="58"/>
    </location>
</feature>
<keyword evidence="3" id="KW-1185">Reference proteome</keyword>
<sequence>MLGEGHPVTLAAINNLALVFGEVGSESAEHGDTYNKELAQLESKAKDAQKLYSALQRSKVRFAKKTVRNDIAGRNTL</sequence>
<dbReference type="VEuPathDB" id="FungiDB:PV06_06802"/>
<evidence type="ECO:0000313" key="3">
    <source>
        <dbReference type="Proteomes" id="UP000053342"/>
    </source>
</evidence>
<organism evidence="2 3">
    <name type="scientific">Exophiala oligosperma</name>
    <dbReference type="NCBI Taxonomy" id="215243"/>
    <lineage>
        <taxon>Eukaryota</taxon>
        <taxon>Fungi</taxon>
        <taxon>Dikarya</taxon>
        <taxon>Ascomycota</taxon>
        <taxon>Pezizomycotina</taxon>
        <taxon>Eurotiomycetes</taxon>
        <taxon>Chaetothyriomycetidae</taxon>
        <taxon>Chaetothyriales</taxon>
        <taxon>Herpotrichiellaceae</taxon>
        <taxon>Exophiala</taxon>
    </lineage>
</organism>
<dbReference type="EMBL" id="KN847337">
    <property type="protein sequence ID" value="KIW41227.1"/>
    <property type="molecule type" value="Genomic_DNA"/>
</dbReference>
<dbReference type="Proteomes" id="UP000053342">
    <property type="component" value="Unassembled WGS sequence"/>
</dbReference>
<evidence type="ECO:0000313" key="2">
    <source>
        <dbReference type="EMBL" id="KIW41227.1"/>
    </source>
</evidence>
<dbReference type="AlphaFoldDB" id="A0A0D2BUU1"/>
<name>A0A0D2BUU1_9EURO</name>
<reference evidence="2 3" key="1">
    <citation type="submission" date="2015-01" db="EMBL/GenBank/DDBJ databases">
        <title>The Genome Sequence of Exophiala oligosperma CBS72588.</title>
        <authorList>
            <consortium name="The Broad Institute Genomics Platform"/>
            <person name="Cuomo C."/>
            <person name="de Hoog S."/>
            <person name="Gorbushina A."/>
            <person name="Stielow B."/>
            <person name="Teixiera M."/>
            <person name="Abouelleil A."/>
            <person name="Chapman S.B."/>
            <person name="Priest M."/>
            <person name="Young S.K."/>
            <person name="Wortman J."/>
            <person name="Nusbaum C."/>
            <person name="Birren B."/>
        </authorList>
    </citation>
    <scope>NUCLEOTIDE SEQUENCE [LARGE SCALE GENOMIC DNA]</scope>
    <source>
        <strain evidence="2 3">CBS 72588</strain>
    </source>
</reference>
<gene>
    <name evidence="2" type="ORF">PV06_06802</name>
</gene>
<dbReference type="GeneID" id="27358876"/>